<protein>
    <recommendedName>
        <fullName evidence="2">Halobacterial output domain-containing protein</fullName>
    </recommendedName>
</protein>
<dbReference type="Pfam" id="PF18545">
    <property type="entry name" value="HalOD1"/>
    <property type="match status" value="1"/>
</dbReference>
<reference evidence="3 4" key="1">
    <citation type="submission" date="2015-12" db="EMBL/GenBank/DDBJ databases">
        <title>Haloprofundus marisrubri gen. nov., sp. nov., an extremely halophilic archaeon isolated from the Discovery deep brine-seawater interface in the Red Sea.</title>
        <authorList>
            <person name="Zhang G."/>
            <person name="Stingl U."/>
            <person name="Rashid M."/>
        </authorList>
    </citation>
    <scope>NUCLEOTIDE SEQUENCE [LARGE SCALE GENOMIC DNA]</scope>
    <source>
        <strain evidence="3 4">SB9</strain>
    </source>
</reference>
<evidence type="ECO:0000256" key="1">
    <source>
        <dbReference type="SAM" id="MobiDB-lite"/>
    </source>
</evidence>
<gene>
    <name evidence="3" type="ORF">AUR64_04510</name>
</gene>
<comment type="caution">
    <text evidence="3">The sequence shown here is derived from an EMBL/GenBank/DDBJ whole genome shotgun (WGS) entry which is preliminary data.</text>
</comment>
<evidence type="ECO:0000259" key="2">
    <source>
        <dbReference type="Pfam" id="PF18545"/>
    </source>
</evidence>
<dbReference type="RefSeq" id="WP_058580260.1">
    <property type="nucleotide sequence ID" value="NZ_LOPU01000011.1"/>
</dbReference>
<dbReference type="AlphaFoldDB" id="A0A0W1RCN7"/>
<dbReference type="EMBL" id="LOPU01000011">
    <property type="protein sequence ID" value="KTG11198.1"/>
    <property type="molecule type" value="Genomic_DNA"/>
</dbReference>
<sequence>MTGHPDADDARDVSYDPERGCYSVEFDPTRDAPSVEIIVAMSTIEDRRTDDIEPLYEVIDPDALDMVFRRGSEVTAERNGRLLFAFNGREVVVYGDGRIDISLTDAEIERERHGESGHDESVSTESSSESTSSKGDSESTASENDDT</sequence>
<dbReference type="OrthoDB" id="221929at2157"/>
<evidence type="ECO:0000313" key="4">
    <source>
        <dbReference type="Proteomes" id="UP000054387"/>
    </source>
</evidence>
<feature type="compositionally biased region" description="Low complexity" evidence="1">
    <location>
        <begin position="123"/>
        <end position="147"/>
    </location>
</feature>
<organism evidence="3 4">
    <name type="scientific">Haloprofundus marisrubri</name>
    <dbReference type="NCBI Taxonomy" id="1514971"/>
    <lineage>
        <taxon>Archaea</taxon>
        <taxon>Methanobacteriati</taxon>
        <taxon>Methanobacteriota</taxon>
        <taxon>Stenosarchaea group</taxon>
        <taxon>Halobacteria</taxon>
        <taxon>Halobacteriales</taxon>
        <taxon>Haloferacaceae</taxon>
        <taxon>Haloprofundus</taxon>
    </lineage>
</organism>
<feature type="domain" description="Halobacterial output" evidence="2">
    <location>
        <begin position="30"/>
        <end position="102"/>
    </location>
</feature>
<accession>A0A0W1RCN7</accession>
<feature type="region of interest" description="Disordered" evidence="1">
    <location>
        <begin position="106"/>
        <end position="147"/>
    </location>
</feature>
<evidence type="ECO:0000313" key="3">
    <source>
        <dbReference type="EMBL" id="KTG11198.1"/>
    </source>
</evidence>
<proteinExistence type="predicted"/>
<name>A0A0W1RCN7_9EURY</name>
<feature type="compositionally biased region" description="Basic and acidic residues" evidence="1">
    <location>
        <begin position="107"/>
        <end position="121"/>
    </location>
</feature>
<dbReference type="InterPro" id="IPR040624">
    <property type="entry name" value="HalOD1"/>
</dbReference>
<dbReference type="Proteomes" id="UP000054387">
    <property type="component" value="Unassembled WGS sequence"/>
</dbReference>
<keyword evidence="4" id="KW-1185">Reference proteome</keyword>